<sequence length="762" mass="80875">MGVSLKDFIDKMGQTPLHLAAGLGCDDTMPLMLQQGAAVDALDSQRRTPLHLAATLGSVPAVEIILAAGADSSLRSATMRHGADLDARDAEGFAALHAAAQSNQAGAIDVLIEAGAGVNARGGCGKDETLLYVASGSDSPEAVLALLRHGADVHALAGYRHAALHVAAERGHSVVVNALLDAGARLHLRANRYDSWDTPLELAAEGGHVDIVQRLIRQGARLNARGPDGQTVLHKASFENKPDVIDALVAAGAEVDALFLRAALRSPRSVHECSEAPCSLLKHGAVINTRDNSGRTPLHLASYGITNTLFLEGGADMHTISGDGQAPLHAAATRGSVAATQVLLAAGAHVNLPRDKDGSSALSIAALNRHADVVELLIRRGADLGATGYGGSTVLHQVALNNHAGVVDELFKAGVSIEALDRDFRTPLVVTFHGICMRGLGSRPRQDEHATIVALLKHGANANMKLLGDPLVLCAAYFNSVPAAEALLAAVAEVYVFNDHVKNFTPLHVSAKYDHTGVLKALLRNAADTEIRTIHGWTPLHEAAERGHVNSIDALVDGGAKVDVQDLGGCTPLHIACKNLKCSAIRALLRSGADVQALDNSQYSPLHCAVRRIRHRHSACDAAHSVNLLLRWGADENAVDSHGQTAGEGLQGYSANPSRFRNSMLVRLLLSKAPQDKAWRRRGWLVLCRTRPNRVLLKAKHGGASPRSSTRNVRARDAGVWAKVRRWGDVPAGSRGGHYGANRERCYCWWLGWLVGGCTWCT</sequence>
<dbReference type="PANTHER" id="PTHR24198:SF165">
    <property type="entry name" value="ANKYRIN REPEAT-CONTAINING PROTEIN-RELATED"/>
    <property type="match status" value="1"/>
</dbReference>
<proteinExistence type="predicted"/>
<dbReference type="AlphaFoldDB" id="D7FIN8"/>
<keyword evidence="5" id="KW-1185">Reference proteome</keyword>
<dbReference type="SUPFAM" id="SSF48403">
    <property type="entry name" value="Ankyrin repeat"/>
    <property type="match status" value="3"/>
</dbReference>
<dbReference type="InParanoid" id="D7FIN8"/>
<dbReference type="PRINTS" id="PR01415">
    <property type="entry name" value="ANKYRIN"/>
</dbReference>
<feature type="repeat" description="ANK" evidence="3">
    <location>
        <begin position="357"/>
        <end position="389"/>
    </location>
</feature>
<dbReference type="STRING" id="2880.D7FIN8"/>
<dbReference type="EMBL" id="FN649745">
    <property type="protein sequence ID" value="CBJ28856.1"/>
    <property type="molecule type" value="Genomic_DNA"/>
</dbReference>
<dbReference type="PROSITE" id="PS51257">
    <property type="entry name" value="PROKAR_LIPOPROTEIN"/>
    <property type="match status" value="1"/>
</dbReference>
<feature type="repeat" description="ANK" evidence="3">
    <location>
        <begin position="390"/>
        <end position="422"/>
    </location>
</feature>
<evidence type="ECO:0000256" key="2">
    <source>
        <dbReference type="ARBA" id="ARBA00023043"/>
    </source>
</evidence>
<feature type="repeat" description="ANK" evidence="3">
    <location>
        <begin position="91"/>
        <end position="123"/>
    </location>
</feature>
<feature type="repeat" description="ANK" evidence="3">
    <location>
        <begin position="228"/>
        <end position="257"/>
    </location>
</feature>
<feature type="repeat" description="ANK" evidence="3">
    <location>
        <begin position="568"/>
        <end position="600"/>
    </location>
</feature>
<evidence type="ECO:0000256" key="3">
    <source>
        <dbReference type="PROSITE-ProRule" id="PRU00023"/>
    </source>
</evidence>
<feature type="repeat" description="ANK" evidence="3">
    <location>
        <begin position="159"/>
        <end position="191"/>
    </location>
</feature>
<dbReference type="OMA" id="KDKGGCT"/>
<evidence type="ECO:0000313" key="5">
    <source>
        <dbReference type="Proteomes" id="UP000002630"/>
    </source>
</evidence>
<dbReference type="EMBL" id="FN647890">
    <property type="protein sequence ID" value="CBJ28856.1"/>
    <property type="molecule type" value="Genomic_DNA"/>
</dbReference>
<evidence type="ECO:0000313" key="4">
    <source>
        <dbReference type="EMBL" id="CBJ28856.1"/>
    </source>
</evidence>
<accession>D7FIN8</accession>
<feature type="repeat" description="ANK" evidence="3">
    <location>
        <begin position="535"/>
        <end position="567"/>
    </location>
</feature>
<gene>
    <name evidence="4" type="ORF">Esi_0122_0071</name>
</gene>
<dbReference type="Pfam" id="PF00023">
    <property type="entry name" value="Ank"/>
    <property type="match status" value="2"/>
</dbReference>
<dbReference type="Pfam" id="PF12796">
    <property type="entry name" value="Ank_2"/>
    <property type="match status" value="5"/>
</dbReference>
<feature type="repeat" description="ANK" evidence="3">
    <location>
        <begin position="502"/>
        <end position="534"/>
    </location>
</feature>
<protein>
    <submittedName>
        <fullName evidence="4">Ankyrin repeat protein</fullName>
    </submittedName>
</protein>
<keyword evidence="1" id="KW-0677">Repeat</keyword>
<feature type="repeat" description="ANK" evidence="3">
    <location>
        <begin position="323"/>
        <end position="355"/>
    </location>
</feature>
<dbReference type="InterPro" id="IPR002110">
    <property type="entry name" value="Ankyrin_rpt"/>
</dbReference>
<evidence type="ECO:0000256" key="1">
    <source>
        <dbReference type="ARBA" id="ARBA00022737"/>
    </source>
</evidence>
<dbReference type="PROSITE" id="PS50297">
    <property type="entry name" value="ANK_REP_REGION"/>
    <property type="match status" value="11"/>
</dbReference>
<dbReference type="PROSITE" id="PS50088">
    <property type="entry name" value="ANK_REPEAT"/>
    <property type="match status" value="12"/>
</dbReference>
<feature type="repeat" description="ANK" evidence="3">
    <location>
        <begin position="12"/>
        <end position="44"/>
    </location>
</feature>
<dbReference type="PANTHER" id="PTHR24198">
    <property type="entry name" value="ANKYRIN REPEAT AND PROTEIN KINASE DOMAIN-CONTAINING PROTEIN"/>
    <property type="match status" value="1"/>
</dbReference>
<feature type="repeat" description="ANK" evidence="3">
    <location>
        <begin position="195"/>
        <end position="227"/>
    </location>
</feature>
<feature type="repeat" description="ANK" evidence="3">
    <location>
        <begin position="45"/>
        <end position="77"/>
    </location>
</feature>
<dbReference type="InterPro" id="IPR036770">
    <property type="entry name" value="Ankyrin_rpt-contain_sf"/>
</dbReference>
<keyword evidence="2 3" id="KW-0040">ANK repeat</keyword>
<dbReference type="eggNOG" id="KOG4177">
    <property type="taxonomic scope" value="Eukaryota"/>
</dbReference>
<dbReference type="OrthoDB" id="61473at2759"/>
<dbReference type="SMART" id="SM00248">
    <property type="entry name" value="ANK"/>
    <property type="match status" value="17"/>
</dbReference>
<dbReference type="Proteomes" id="UP000002630">
    <property type="component" value="Linkage Group LG20"/>
</dbReference>
<reference evidence="4 5" key="1">
    <citation type="journal article" date="2010" name="Nature">
        <title>The Ectocarpus genome and the independent evolution of multicellularity in brown algae.</title>
        <authorList>
            <person name="Cock J.M."/>
            <person name="Sterck L."/>
            <person name="Rouze P."/>
            <person name="Scornet D."/>
            <person name="Allen A.E."/>
            <person name="Amoutzias G."/>
            <person name="Anthouard V."/>
            <person name="Artiguenave F."/>
            <person name="Aury J.M."/>
            <person name="Badger J.H."/>
            <person name="Beszteri B."/>
            <person name="Billiau K."/>
            <person name="Bonnet E."/>
            <person name="Bothwell J.H."/>
            <person name="Bowler C."/>
            <person name="Boyen C."/>
            <person name="Brownlee C."/>
            <person name="Carrano C.J."/>
            <person name="Charrier B."/>
            <person name="Cho G.Y."/>
            <person name="Coelho S.M."/>
            <person name="Collen J."/>
            <person name="Corre E."/>
            <person name="Da Silva C."/>
            <person name="Delage L."/>
            <person name="Delaroque N."/>
            <person name="Dittami S.M."/>
            <person name="Doulbeau S."/>
            <person name="Elias M."/>
            <person name="Farnham G."/>
            <person name="Gachon C.M."/>
            <person name="Gschloessl B."/>
            <person name="Heesch S."/>
            <person name="Jabbari K."/>
            <person name="Jubin C."/>
            <person name="Kawai H."/>
            <person name="Kimura K."/>
            <person name="Kloareg B."/>
            <person name="Kupper F.C."/>
            <person name="Lang D."/>
            <person name="Le Bail A."/>
            <person name="Leblanc C."/>
            <person name="Lerouge P."/>
            <person name="Lohr M."/>
            <person name="Lopez P.J."/>
            <person name="Martens C."/>
            <person name="Maumus F."/>
            <person name="Michel G."/>
            <person name="Miranda-Saavedra D."/>
            <person name="Morales J."/>
            <person name="Moreau H."/>
            <person name="Motomura T."/>
            <person name="Nagasato C."/>
            <person name="Napoli C.A."/>
            <person name="Nelson D.R."/>
            <person name="Nyvall-Collen P."/>
            <person name="Peters A.F."/>
            <person name="Pommier C."/>
            <person name="Potin P."/>
            <person name="Poulain J."/>
            <person name="Quesneville H."/>
            <person name="Read B."/>
            <person name="Rensing S.A."/>
            <person name="Ritter A."/>
            <person name="Rousvoal S."/>
            <person name="Samanta M."/>
            <person name="Samson G."/>
            <person name="Schroeder D.C."/>
            <person name="Segurens B."/>
            <person name="Strittmatter M."/>
            <person name="Tonon T."/>
            <person name="Tregear J.W."/>
            <person name="Valentin K."/>
            <person name="von Dassow P."/>
            <person name="Yamagishi T."/>
            <person name="Van de Peer Y."/>
            <person name="Wincker P."/>
        </authorList>
    </citation>
    <scope>NUCLEOTIDE SEQUENCE [LARGE SCALE GENOMIC DNA]</scope>
    <source>
        <strain evidence="5">Ec32 / CCAP1310/4</strain>
    </source>
</reference>
<name>D7FIN8_ECTSI</name>
<organism evidence="4 5">
    <name type="scientific">Ectocarpus siliculosus</name>
    <name type="common">Brown alga</name>
    <name type="synonym">Conferva siliculosa</name>
    <dbReference type="NCBI Taxonomy" id="2880"/>
    <lineage>
        <taxon>Eukaryota</taxon>
        <taxon>Sar</taxon>
        <taxon>Stramenopiles</taxon>
        <taxon>Ochrophyta</taxon>
        <taxon>PX clade</taxon>
        <taxon>Phaeophyceae</taxon>
        <taxon>Ectocarpales</taxon>
        <taxon>Ectocarpaceae</taxon>
        <taxon>Ectocarpus</taxon>
    </lineage>
</organism>
<dbReference type="Gene3D" id="1.25.40.20">
    <property type="entry name" value="Ankyrin repeat-containing domain"/>
    <property type="match status" value="7"/>
</dbReference>